<comment type="subunit">
    <text evidence="3">Part of the 50S ribosomal subunit. Binds 23S rRNA.</text>
</comment>
<dbReference type="GO" id="GO:0003735">
    <property type="term" value="F:structural constituent of ribosome"/>
    <property type="evidence" value="ECO:0007669"/>
    <property type="project" value="InterPro"/>
</dbReference>
<comment type="similarity">
    <text evidence="3">Belongs to the eukaryotic ribosomal protein eL20 family.</text>
</comment>
<dbReference type="Proteomes" id="UP000750197">
    <property type="component" value="Unassembled WGS sequence"/>
</dbReference>
<dbReference type="SUPFAM" id="SSF160374">
    <property type="entry name" value="RplX-like"/>
    <property type="match status" value="1"/>
</dbReference>
<dbReference type="InterPro" id="IPR023573">
    <property type="entry name" value="Ribosomal_eL20_dom"/>
</dbReference>
<dbReference type="Proteomes" id="UP000716004">
    <property type="component" value="Unassembled WGS sequence"/>
</dbReference>
<evidence type="ECO:0000256" key="2">
    <source>
        <dbReference type="ARBA" id="ARBA00023274"/>
    </source>
</evidence>
<keyword evidence="3" id="KW-0699">rRNA-binding</keyword>
<proteinExistence type="inferred from homology"/>
<name>A0A8J7YQ96_9ARCH</name>
<dbReference type="EMBL" id="JAHEAC010000005">
    <property type="protein sequence ID" value="MBX8643366.1"/>
    <property type="molecule type" value="Genomic_DNA"/>
</dbReference>
<keyword evidence="3" id="KW-0694">RNA-binding</keyword>
<dbReference type="Gene3D" id="3.10.20.10">
    <property type="match status" value="1"/>
</dbReference>
<gene>
    <name evidence="3" type="primary">rpl18a</name>
    <name evidence="3" type="synonym">rpl20e</name>
    <name evidence="3" type="synonym">rplX</name>
    <name evidence="5" type="ORF">J9259_04875</name>
    <name evidence="6" type="ORF">KIY12_01360</name>
</gene>
<keyword evidence="1 3" id="KW-0689">Ribosomal protein</keyword>
<sequence>MKAYMVTGKFKVSDRQWQSFNIEVASASEDGAAEKIRTLLGSRHRVPRRLITIERIAELEEGSIEDNVVKYQVGAKA</sequence>
<evidence type="ECO:0000256" key="3">
    <source>
        <dbReference type="HAMAP-Rule" id="MF_00273"/>
    </source>
</evidence>
<comment type="caution">
    <text evidence="5">The sequence shown here is derived from an EMBL/GenBank/DDBJ whole genome shotgun (WGS) entry which is preliminary data.</text>
</comment>
<dbReference type="GO" id="GO:0070180">
    <property type="term" value="F:large ribosomal subunit rRNA binding"/>
    <property type="evidence" value="ECO:0007669"/>
    <property type="project" value="UniProtKB-UniRule"/>
</dbReference>
<keyword evidence="2 3" id="KW-0687">Ribonucleoprotein</keyword>
<reference evidence="5" key="1">
    <citation type="submission" date="2021-04" db="EMBL/GenBank/DDBJ databases">
        <title>Genomic insights into ecological role and evolution of a novel Thermoplasmata order Candidatus Sysuiplasmatales.</title>
        <authorList>
            <person name="Yuan Y."/>
        </authorList>
    </citation>
    <scope>NUCLEOTIDE SEQUENCE</scope>
    <source>
        <strain evidence="6">TUT19-bin139</strain>
        <strain evidence="5">YP2-bin.285</strain>
    </source>
</reference>
<evidence type="ECO:0000259" key="4">
    <source>
        <dbReference type="Pfam" id="PF01775"/>
    </source>
</evidence>
<dbReference type="AlphaFoldDB" id="A0A8J7YQ96"/>
<evidence type="ECO:0000256" key="1">
    <source>
        <dbReference type="ARBA" id="ARBA00022980"/>
    </source>
</evidence>
<dbReference type="NCBIfam" id="NF001981">
    <property type="entry name" value="PRK00773.1-1"/>
    <property type="match status" value="1"/>
</dbReference>
<organism evidence="5 7">
    <name type="scientific">Candidatus Sysuiplasma superficiale</name>
    <dbReference type="NCBI Taxonomy" id="2823368"/>
    <lineage>
        <taxon>Archaea</taxon>
        <taxon>Methanobacteriati</taxon>
        <taxon>Thermoplasmatota</taxon>
        <taxon>Thermoplasmata</taxon>
        <taxon>Candidatus Sysuiplasmatales</taxon>
        <taxon>Candidatus Sysuiplasmataceae</taxon>
        <taxon>Candidatus Sysuiplasma</taxon>
    </lineage>
</organism>
<protein>
    <recommendedName>
        <fullName evidence="3">Large ribosomal subunit protein eL20</fullName>
    </recommendedName>
</protein>
<dbReference type="GO" id="GO:0006412">
    <property type="term" value="P:translation"/>
    <property type="evidence" value="ECO:0007669"/>
    <property type="project" value="UniProtKB-UniRule"/>
</dbReference>
<evidence type="ECO:0000313" key="7">
    <source>
        <dbReference type="Proteomes" id="UP000716004"/>
    </source>
</evidence>
<accession>A0A8J7YQ96</accession>
<dbReference type="InterPro" id="IPR028877">
    <property type="entry name" value="Ribosomal_eL20"/>
</dbReference>
<feature type="domain" description="Large ribosomal subunit protein eL20" evidence="4">
    <location>
        <begin position="1"/>
        <end position="57"/>
    </location>
</feature>
<dbReference type="GO" id="GO:1990904">
    <property type="term" value="C:ribonucleoprotein complex"/>
    <property type="evidence" value="ECO:0007669"/>
    <property type="project" value="UniProtKB-KW"/>
</dbReference>
<evidence type="ECO:0000313" key="5">
    <source>
        <dbReference type="EMBL" id="MBX8631836.1"/>
    </source>
</evidence>
<dbReference type="HAMAP" id="MF_00273">
    <property type="entry name" value="Ribosomal_eL20"/>
    <property type="match status" value="1"/>
</dbReference>
<dbReference type="EMBL" id="JAGVSJ010000009">
    <property type="protein sequence ID" value="MBX8631836.1"/>
    <property type="molecule type" value="Genomic_DNA"/>
</dbReference>
<dbReference type="Pfam" id="PF01775">
    <property type="entry name" value="Ribosomal_L18A"/>
    <property type="match status" value="1"/>
</dbReference>
<evidence type="ECO:0000313" key="6">
    <source>
        <dbReference type="EMBL" id="MBX8643366.1"/>
    </source>
</evidence>
<dbReference type="GO" id="GO:0005840">
    <property type="term" value="C:ribosome"/>
    <property type="evidence" value="ECO:0007669"/>
    <property type="project" value="UniProtKB-KW"/>
</dbReference>